<evidence type="ECO:0000256" key="1">
    <source>
        <dbReference type="ARBA" id="ARBA00022448"/>
    </source>
</evidence>
<accession>A0A511MYK6</accession>
<evidence type="ECO:0000259" key="4">
    <source>
        <dbReference type="PROSITE" id="PS50893"/>
    </source>
</evidence>
<evidence type="ECO:0000313" key="6">
    <source>
        <dbReference type="Proteomes" id="UP000321306"/>
    </source>
</evidence>
<proteinExistence type="predicted"/>
<dbReference type="InterPro" id="IPR003439">
    <property type="entry name" value="ABC_transporter-like_ATP-bd"/>
</dbReference>
<dbReference type="GO" id="GO:0022857">
    <property type="term" value="F:transmembrane transporter activity"/>
    <property type="evidence" value="ECO:0007669"/>
    <property type="project" value="TreeGrafter"/>
</dbReference>
<dbReference type="GO" id="GO:0005524">
    <property type="term" value="F:ATP binding"/>
    <property type="evidence" value="ECO:0007669"/>
    <property type="project" value="UniProtKB-KW"/>
</dbReference>
<dbReference type="Gene3D" id="3.40.50.300">
    <property type="entry name" value="P-loop containing nucleotide triphosphate hydrolases"/>
    <property type="match status" value="1"/>
</dbReference>
<dbReference type="RefSeq" id="WP_307724734.1">
    <property type="nucleotide sequence ID" value="NZ_BJXB01000004.1"/>
</dbReference>
<evidence type="ECO:0000256" key="2">
    <source>
        <dbReference type="ARBA" id="ARBA00022741"/>
    </source>
</evidence>
<dbReference type="PANTHER" id="PTHR24220">
    <property type="entry name" value="IMPORT ATP-BINDING PROTEIN"/>
    <property type="match status" value="1"/>
</dbReference>
<feature type="domain" description="ABC transporter" evidence="4">
    <location>
        <begin position="17"/>
        <end position="236"/>
    </location>
</feature>
<dbReference type="EMBL" id="BJXB01000004">
    <property type="protein sequence ID" value="GEM45675.1"/>
    <property type="molecule type" value="Genomic_DNA"/>
</dbReference>
<dbReference type="InterPro" id="IPR017871">
    <property type="entry name" value="ABC_transporter-like_CS"/>
</dbReference>
<protein>
    <submittedName>
        <fullName evidence="5">ABC transporter ATP-binding protein</fullName>
    </submittedName>
</protein>
<dbReference type="SUPFAM" id="SSF52540">
    <property type="entry name" value="P-loop containing nucleoside triphosphate hydrolases"/>
    <property type="match status" value="1"/>
</dbReference>
<dbReference type="SMART" id="SM00382">
    <property type="entry name" value="AAA"/>
    <property type="match status" value="1"/>
</dbReference>
<gene>
    <name evidence="5" type="primary">ABC-NBD</name>
    <name evidence="5" type="ORF">DC3_13100</name>
</gene>
<dbReference type="PROSITE" id="PS50893">
    <property type="entry name" value="ABC_TRANSPORTER_2"/>
    <property type="match status" value="1"/>
</dbReference>
<dbReference type="PROSITE" id="PS00211">
    <property type="entry name" value="ABC_TRANSPORTER_1"/>
    <property type="match status" value="1"/>
</dbReference>
<dbReference type="InterPro" id="IPR015854">
    <property type="entry name" value="ABC_transpr_LolD-like"/>
</dbReference>
<dbReference type="GO" id="GO:0005886">
    <property type="term" value="C:plasma membrane"/>
    <property type="evidence" value="ECO:0007669"/>
    <property type="project" value="TreeGrafter"/>
</dbReference>
<keyword evidence="1" id="KW-0813">Transport</keyword>
<dbReference type="PANTHER" id="PTHR24220:SF86">
    <property type="entry name" value="ABC TRANSPORTER ABCH.1"/>
    <property type="match status" value="1"/>
</dbReference>
<keyword evidence="3 5" id="KW-0067">ATP-binding</keyword>
<sequence length="236" mass="25744">MAVLTASHMATSTSTVISVRDLKRSYQLGEQEFQALRGVSFDIQQGEFTAIVGPSGSGKSTLMNILGLLDSASSGQYLLDGQDVTGLGETERARVRNQKVGFVFQAFFLLPRLTVLENLEVPLIYAKAPPAQRRKRATELLERVGLADKAQHRPTQLSGGQKQRVAIARALITRPSLLLADEPTGALDTRTGEEIMGLFHELHHEGATVILITHEPDIAAHASRTLRVRDGLLEEV</sequence>
<dbReference type="GO" id="GO:0016887">
    <property type="term" value="F:ATP hydrolysis activity"/>
    <property type="evidence" value="ECO:0007669"/>
    <property type="project" value="InterPro"/>
</dbReference>
<name>A0A511MYK6_DEIC1</name>
<dbReference type="AlphaFoldDB" id="A0A511MYK6"/>
<keyword evidence="6" id="KW-1185">Reference proteome</keyword>
<dbReference type="InterPro" id="IPR017911">
    <property type="entry name" value="MacB-like_ATP-bd"/>
</dbReference>
<dbReference type="CDD" id="cd03255">
    <property type="entry name" value="ABC_MJ0796_LolCDE_FtsE"/>
    <property type="match status" value="1"/>
</dbReference>
<evidence type="ECO:0000313" key="5">
    <source>
        <dbReference type="EMBL" id="GEM45675.1"/>
    </source>
</evidence>
<evidence type="ECO:0000256" key="3">
    <source>
        <dbReference type="ARBA" id="ARBA00022840"/>
    </source>
</evidence>
<dbReference type="Pfam" id="PF00005">
    <property type="entry name" value="ABC_tran"/>
    <property type="match status" value="1"/>
</dbReference>
<reference evidence="5 6" key="1">
    <citation type="submission" date="2019-07" db="EMBL/GenBank/DDBJ databases">
        <title>Whole genome shotgun sequence of Deinococcus cellulosilyticus NBRC 106333.</title>
        <authorList>
            <person name="Hosoyama A."/>
            <person name="Uohara A."/>
            <person name="Ohji S."/>
            <person name="Ichikawa N."/>
        </authorList>
    </citation>
    <scope>NUCLEOTIDE SEQUENCE [LARGE SCALE GENOMIC DNA]</scope>
    <source>
        <strain evidence="5 6">NBRC 106333</strain>
    </source>
</reference>
<dbReference type="InterPro" id="IPR027417">
    <property type="entry name" value="P-loop_NTPase"/>
</dbReference>
<dbReference type="GO" id="GO:0098796">
    <property type="term" value="C:membrane protein complex"/>
    <property type="evidence" value="ECO:0007669"/>
    <property type="project" value="UniProtKB-ARBA"/>
</dbReference>
<organism evidence="5 6">
    <name type="scientific">Deinococcus cellulosilyticus (strain DSM 18568 / NBRC 106333 / KACC 11606 / 5516J-15)</name>
    <dbReference type="NCBI Taxonomy" id="1223518"/>
    <lineage>
        <taxon>Bacteria</taxon>
        <taxon>Thermotogati</taxon>
        <taxon>Deinococcota</taxon>
        <taxon>Deinococci</taxon>
        <taxon>Deinococcales</taxon>
        <taxon>Deinococcaceae</taxon>
        <taxon>Deinococcus</taxon>
    </lineage>
</organism>
<dbReference type="InterPro" id="IPR003593">
    <property type="entry name" value="AAA+_ATPase"/>
</dbReference>
<keyword evidence="2" id="KW-0547">Nucleotide-binding</keyword>
<comment type="caution">
    <text evidence="5">The sequence shown here is derived from an EMBL/GenBank/DDBJ whole genome shotgun (WGS) entry which is preliminary data.</text>
</comment>
<dbReference type="Proteomes" id="UP000321306">
    <property type="component" value="Unassembled WGS sequence"/>
</dbReference>
<dbReference type="FunFam" id="3.40.50.300:FF:000032">
    <property type="entry name" value="Export ABC transporter ATP-binding protein"/>
    <property type="match status" value="1"/>
</dbReference>